<protein>
    <submittedName>
        <fullName evidence="1">Uncharacterized protein</fullName>
    </submittedName>
</protein>
<keyword evidence="2" id="KW-1185">Reference proteome</keyword>
<dbReference type="EnsemblMetazoa" id="PPAI008269-RA">
    <property type="protein sequence ID" value="PPAI008269-PA"/>
    <property type="gene ID" value="PPAI008269"/>
</dbReference>
<name>A0A1B0EZT1_PHLPP</name>
<dbReference type="Pfam" id="PF00610">
    <property type="entry name" value="DEP"/>
    <property type="match status" value="1"/>
</dbReference>
<dbReference type="CDD" id="cd04437">
    <property type="entry name" value="DEP_Epac"/>
    <property type="match status" value="1"/>
</dbReference>
<dbReference type="SMART" id="SM00049">
    <property type="entry name" value="DEP"/>
    <property type="match status" value="1"/>
</dbReference>
<proteinExistence type="predicted"/>
<dbReference type="AlphaFoldDB" id="A0A1B0EZT1"/>
<dbReference type="GO" id="GO:0035556">
    <property type="term" value="P:intracellular signal transduction"/>
    <property type="evidence" value="ECO:0007669"/>
    <property type="project" value="InterPro"/>
</dbReference>
<dbReference type="Proteomes" id="UP000092462">
    <property type="component" value="Unassembled WGS sequence"/>
</dbReference>
<evidence type="ECO:0000313" key="1">
    <source>
        <dbReference type="EnsemblMetazoa" id="PPAI008269-PA"/>
    </source>
</evidence>
<organism evidence="1 2">
    <name type="scientific">Phlebotomus papatasi</name>
    <name type="common">Sandfly</name>
    <dbReference type="NCBI Taxonomy" id="29031"/>
    <lineage>
        <taxon>Eukaryota</taxon>
        <taxon>Metazoa</taxon>
        <taxon>Ecdysozoa</taxon>
        <taxon>Arthropoda</taxon>
        <taxon>Hexapoda</taxon>
        <taxon>Insecta</taxon>
        <taxon>Pterygota</taxon>
        <taxon>Neoptera</taxon>
        <taxon>Endopterygota</taxon>
        <taxon>Diptera</taxon>
        <taxon>Nematocera</taxon>
        <taxon>Psychodoidea</taxon>
        <taxon>Psychodidae</taxon>
        <taxon>Phlebotomus</taxon>
        <taxon>Phlebotomus</taxon>
    </lineage>
</organism>
<evidence type="ECO:0000313" key="2">
    <source>
        <dbReference type="Proteomes" id="UP000092462"/>
    </source>
</evidence>
<dbReference type="SUPFAM" id="SSF46785">
    <property type="entry name" value="Winged helix' DNA-binding domain"/>
    <property type="match status" value="1"/>
</dbReference>
<dbReference type="PROSITE" id="PS50186">
    <property type="entry name" value="DEP"/>
    <property type="match status" value="1"/>
</dbReference>
<dbReference type="InterPro" id="IPR000591">
    <property type="entry name" value="DEP_dom"/>
</dbReference>
<dbReference type="InterPro" id="IPR036388">
    <property type="entry name" value="WH-like_DNA-bd_sf"/>
</dbReference>
<dbReference type="Gene3D" id="1.10.8.1240">
    <property type="match status" value="1"/>
</dbReference>
<dbReference type="VEuPathDB" id="VectorBase:PPAPM1_004213"/>
<sequence>MFRMGWALRTLLVSDSSSCLKDRKVSGKLVRKCAPGTELVEWLINLSPIVHTRVQAAGMWQALLEEGVLVHVNKEQPFKDKCFLYRFRVDEDGSSGGPPTTDDINSANDHIREALSGLLHRGPDATLRMILRKPSHERTQEELELVFEELLHIAALSHLSTSIKRELASIIVFESHPAAGTVCK</sequence>
<accession>A0A1B0EZT1</accession>
<dbReference type="VEuPathDB" id="VectorBase:PPAI008269"/>
<reference evidence="1" key="1">
    <citation type="submission" date="2022-08" db="UniProtKB">
        <authorList>
            <consortium name="EnsemblMetazoa"/>
        </authorList>
    </citation>
    <scope>IDENTIFICATION</scope>
    <source>
        <strain evidence="1">Israel</strain>
    </source>
</reference>
<dbReference type="InterPro" id="IPR036390">
    <property type="entry name" value="WH_DNA-bd_sf"/>
</dbReference>
<dbReference type="Gene3D" id="1.10.10.10">
    <property type="entry name" value="Winged helix-like DNA-binding domain superfamily/Winged helix DNA-binding domain"/>
    <property type="match status" value="1"/>
</dbReference>
<dbReference type="EMBL" id="AJVK01064368">
    <property type="status" value="NOT_ANNOTATED_CDS"/>
    <property type="molecule type" value="Genomic_DNA"/>
</dbReference>